<dbReference type="Proteomes" id="UP001152888">
    <property type="component" value="Unassembled WGS sequence"/>
</dbReference>
<sequence length="67" mass="7937">MKRFKQKNVLQKIVVRAKGKVPYCYYQHLIKFNHIDEPLKETISINARASCDVTNYKNMREIQIPNA</sequence>
<evidence type="ECO:0000313" key="1">
    <source>
        <dbReference type="EMBL" id="CAH1974962.1"/>
    </source>
</evidence>
<dbReference type="AlphaFoldDB" id="A0A9P0KIP8"/>
<organism evidence="1 2">
    <name type="scientific">Acanthoscelides obtectus</name>
    <name type="common">Bean weevil</name>
    <name type="synonym">Bruchus obtectus</name>
    <dbReference type="NCBI Taxonomy" id="200917"/>
    <lineage>
        <taxon>Eukaryota</taxon>
        <taxon>Metazoa</taxon>
        <taxon>Ecdysozoa</taxon>
        <taxon>Arthropoda</taxon>
        <taxon>Hexapoda</taxon>
        <taxon>Insecta</taxon>
        <taxon>Pterygota</taxon>
        <taxon>Neoptera</taxon>
        <taxon>Endopterygota</taxon>
        <taxon>Coleoptera</taxon>
        <taxon>Polyphaga</taxon>
        <taxon>Cucujiformia</taxon>
        <taxon>Chrysomeloidea</taxon>
        <taxon>Chrysomelidae</taxon>
        <taxon>Bruchinae</taxon>
        <taxon>Bruchini</taxon>
        <taxon>Acanthoscelides</taxon>
    </lineage>
</organism>
<gene>
    <name evidence="1" type="ORF">ACAOBT_LOCUS11377</name>
</gene>
<protein>
    <submittedName>
        <fullName evidence="1">Uncharacterized protein</fullName>
    </submittedName>
</protein>
<dbReference type="EMBL" id="CAKOFQ010006830">
    <property type="protein sequence ID" value="CAH1974962.1"/>
    <property type="molecule type" value="Genomic_DNA"/>
</dbReference>
<accession>A0A9P0KIP8</accession>
<keyword evidence="2" id="KW-1185">Reference proteome</keyword>
<evidence type="ECO:0000313" key="2">
    <source>
        <dbReference type="Proteomes" id="UP001152888"/>
    </source>
</evidence>
<proteinExistence type="predicted"/>
<comment type="caution">
    <text evidence="1">The sequence shown here is derived from an EMBL/GenBank/DDBJ whole genome shotgun (WGS) entry which is preliminary data.</text>
</comment>
<reference evidence="1" key="1">
    <citation type="submission" date="2022-03" db="EMBL/GenBank/DDBJ databases">
        <authorList>
            <person name="Sayadi A."/>
        </authorList>
    </citation>
    <scope>NUCLEOTIDE SEQUENCE</scope>
</reference>
<name>A0A9P0KIP8_ACAOB</name>